<evidence type="ECO:0000256" key="1">
    <source>
        <dbReference type="SAM" id="MobiDB-lite"/>
    </source>
</evidence>
<protein>
    <submittedName>
        <fullName evidence="2">Uncharacterized protein</fullName>
    </submittedName>
</protein>
<feature type="compositionally biased region" description="Polar residues" evidence="1">
    <location>
        <begin position="25"/>
        <end position="34"/>
    </location>
</feature>
<name>T1IGG8_RHOPR</name>
<dbReference type="Proteomes" id="UP000015103">
    <property type="component" value="Unassembled WGS sequence"/>
</dbReference>
<dbReference type="VEuPathDB" id="VectorBase:RPRC015387"/>
<reference evidence="2" key="1">
    <citation type="submission" date="2015-05" db="UniProtKB">
        <authorList>
            <consortium name="EnsemblMetazoa"/>
        </authorList>
    </citation>
    <scope>IDENTIFICATION</scope>
</reference>
<dbReference type="AlphaFoldDB" id="T1IGG8"/>
<dbReference type="EnsemblMetazoa" id="RPRC015387-RA">
    <property type="protein sequence ID" value="RPRC015387-PA"/>
    <property type="gene ID" value="RPRC015387"/>
</dbReference>
<feature type="region of interest" description="Disordered" evidence="1">
    <location>
        <begin position="1"/>
        <end position="34"/>
    </location>
</feature>
<dbReference type="InParanoid" id="T1IGG8"/>
<evidence type="ECO:0000313" key="2">
    <source>
        <dbReference type="EnsemblMetazoa" id="RPRC015387-PA"/>
    </source>
</evidence>
<accession>T1IGG8</accession>
<proteinExistence type="predicted"/>
<dbReference type="EMBL" id="ACPB03001111">
    <property type="status" value="NOT_ANNOTATED_CDS"/>
    <property type="molecule type" value="Genomic_DNA"/>
</dbReference>
<evidence type="ECO:0000313" key="3">
    <source>
        <dbReference type="Proteomes" id="UP000015103"/>
    </source>
</evidence>
<feature type="compositionally biased region" description="Basic and acidic residues" evidence="1">
    <location>
        <begin position="1"/>
        <end position="10"/>
    </location>
</feature>
<sequence>MGCKPSKETLRATTSADEERRSRSLTRIKQNEEIGQNIDQQQIIRLTESDIEEEEEESPLSTKCKVLDNNGFSF</sequence>
<dbReference type="HOGENOM" id="CLU_2690883_0_0_1"/>
<organism evidence="2 3">
    <name type="scientific">Rhodnius prolixus</name>
    <name type="common">Triatomid bug</name>
    <dbReference type="NCBI Taxonomy" id="13249"/>
    <lineage>
        <taxon>Eukaryota</taxon>
        <taxon>Metazoa</taxon>
        <taxon>Ecdysozoa</taxon>
        <taxon>Arthropoda</taxon>
        <taxon>Hexapoda</taxon>
        <taxon>Insecta</taxon>
        <taxon>Pterygota</taxon>
        <taxon>Neoptera</taxon>
        <taxon>Paraneoptera</taxon>
        <taxon>Hemiptera</taxon>
        <taxon>Heteroptera</taxon>
        <taxon>Panheteroptera</taxon>
        <taxon>Cimicomorpha</taxon>
        <taxon>Reduviidae</taxon>
        <taxon>Triatominae</taxon>
        <taxon>Rhodnius</taxon>
    </lineage>
</organism>
<keyword evidence="3" id="KW-1185">Reference proteome</keyword>